<evidence type="ECO:0000256" key="7">
    <source>
        <dbReference type="ARBA" id="ARBA00022989"/>
    </source>
</evidence>
<dbReference type="GO" id="GO:0008982">
    <property type="term" value="F:protein-N(PI)-phosphohistidine-sugar phosphotransferase activity"/>
    <property type="evidence" value="ECO:0007669"/>
    <property type="project" value="UniProtKB-UniRule"/>
</dbReference>
<dbReference type="Proteomes" id="UP000221015">
    <property type="component" value="Unassembled WGS sequence"/>
</dbReference>
<dbReference type="InterPro" id="IPR003352">
    <property type="entry name" value="PTS_EIIC"/>
</dbReference>
<evidence type="ECO:0000256" key="2">
    <source>
        <dbReference type="ARBA" id="ARBA00022448"/>
    </source>
</evidence>
<evidence type="ECO:0000256" key="1">
    <source>
        <dbReference type="ARBA" id="ARBA00004651"/>
    </source>
</evidence>
<evidence type="ECO:0000256" key="4">
    <source>
        <dbReference type="ARBA" id="ARBA00022597"/>
    </source>
</evidence>
<evidence type="ECO:0000256" key="9">
    <source>
        <dbReference type="PIRNR" id="PIRNR006351"/>
    </source>
</evidence>
<dbReference type="PIRSF" id="PIRSF006351">
    <property type="entry name" value="PTS_EIIC-Cellobiose"/>
    <property type="match status" value="1"/>
</dbReference>
<dbReference type="GO" id="GO:1901264">
    <property type="term" value="P:carbohydrate derivative transport"/>
    <property type="evidence" value="ECO:0007669"/>
    <property type="project" value="TreeGrafter"/>
</dbReference>
<name>A0A2J4JMF2_9FIRM</name>
<dbReference type="InterPro" id="IPR004501">
    <property type="entry name" value="PTS_EIIC_3"/>
</dbReference>
<sequence>MAKINFSETLTLASDKVSRNIYLQSISQGCMSMLPVVIIGSFASLFSGLPVNFWQNFIQSTGISGILAAVVSATTNMLGVFFTYGVASAYAEKLKITNKVAVILALVVYIALLPTATLDTGTTTPSTSYMGTSGMIVGFLLAFLTVRLYKAIVDANIVIKMPAGTPDYVSNTFVSLIPGFIVVIAAMVLRGLFGLTPWGNIFDCLYNLLQIPLTALIGSNVISQMILQIIGQVCWALGIHPGFLTSATGPIMFGLDGMNQAAYAAGQPIPNIIGMAFSYSMTIAVLYPAFALAVLIFSKSNQLKTVGKISIAPAFFGISEPLMFGVPVVMNPFMAIPWIISPTVNVLLGWLACSSGLVARYAGVTVFNFPMGVTGILNGSFTIAILEVVVCIIDVLIFMPFVRIQDKKYIDAEKAAETEQN</sequence>
<keyword evidence="2 9" id="KW-0813">Transport</keyword>
<reference evidence="12 13" key="1">
    <citation type="journal article" date="2017" name="Front. Microbiol.">
        <title>New Insights into the Diversity of the Genus Faecalibacterium.</title>
        <authorList>
            <person name="Benevides L."/>
            <person name="Burman S."/>
            <person name="Martin R."/>
            <person name="Robert V."/>
            <person name="Thomas M."/>
            <person name="Miquel S."/>
            <person name="Chain F."/>
            <person name="Sokol H."/>
            <person name="Bermudez-Humaran L.G."/>
            <person name="Morrison M."/>
            <person name="Langella P."/>
            <person name="Azevedo V.A."/>
            <person name="Chatel J.M."/>
            <person name="Soares S."/>
        </authorList>
    </citation>
    <scope>NUCLEOTIDE SEQUENCE [LARGE SCALE GENOMIC DNA]</scope>
    <source>
        <strain evidence="12 13">CNCM I 4542</strain>
    </source>
</reference>
<comment type="subcellular location">
    <subcellularLocation>
        <location evidence="1">Cell membrane</location>
        <topology evidence="1">Multi-pass membrane protein</topology>
    </subcellularLocation>
</comment>
<evidence type="ECO:0000256" key="6">
    <source>
        <dbReference type="ARBA" id="ARBA00022692"/>
    </source>
</evidence>
<evidence type="ECO:0000256" key="5">
    <source>
        <dbReference type="ARBA" id="ARBA00022683"/>
    </source>
</evidence>
<feature type="transmembrane region" description="Helical" evidence="10">
    <location>
        <begin position="66"/>
        <end position="87"/>
    </location>
</feature>
<feature type="transmembrane region" description="Helical" evidence="10">
    <location>
        <begin position="205"/>
        <end position="222"/>
    </location>
</feature>
<feature type="transmembrane region" description="Helical" evidence="10">
    <location>
        <begin position="309"/>
        <end position="329"/>
    </location>
</feature>
<dbReference type="InterPro" id="IPR004796">
    <property type="entry name" value="PTS_IIC_cello"/>
</dbReference>
<dbReference type="InterPro" id="IPR051088">
    <property type="entry name" value="PTS_Sugar-EIIC/EIIB"/>
</dbReference>
<keyword evidence="8 9" id="KW-0472">Membrane</keyword>
<comment type="caution">
    <text evidence="12">The sequence shown here is derived from an EMBL/GenBank/DDBJ whole genome shotgun (WGS) entry which is preliminary data.</text>
</comment>
<dbReference type="PROSITE" id="PS51105">
    <property type="entry name" value="PTS_EIIC_TYPE_3"/>
    <property type="match status" value="1"/>
</dbReference>
<dbReference type="GO" id="GO:0009401">
    <property type="term" value="P:phosphoenolpyruvate-dependent sugar phosphotransferase system"/>
    <property type="evidence" value="ECO:0007669"/>
    <property type="project" value="UniProtKB-KW"/>
</dbReference>
<dbReference type="GO" id="GO:0005886">
    <property type="term" value="C:plasma membrane"/>
    <property type="evidence" value="ECO:0007669"/>
    <property type="project" value="UniProtKB-SubCell"/>
</dbReference>
<dbReference type="AlphaFoldDB" id="A0A2J4JMF2"/>
<proteinExistence type="predicted"/>
<evidence type="ECO:0000256" key="3">
    <source>
        <dbReference type="ARBA" id="ARBA00022475"/>
    </source>
</evidence>
<evidence type="ECO:0000313" key="12">
    <source>
        <dbReference type="EMBL" id="PLK29037.1"/>
    </source>
</evidence>
<dbReference type="NCBIfam" id="TIGR00410">
    <property type="entry name" value="lacE"/>
    <property type="match status" value="1"/>
</dbReference>
<keyword evidence="7 10" id="KW-1133">Transmembrane helix</keyword>
<evidence type="ECO:0000313" key="13">
    <source>
        <dbReference type="Proteomes" id="UP000221015"/>
    </source>
</evidence>
<feature type="transmembrane region" description="Helical" evidence="10">
    <location>
        <begin position="129"/>
        <end position="149"/>
    </location>
</feature>
<keyword evidence="5" id="KW-0598">Phosphotransferase system</keyword>
<keyword evidence="6 10" id="KW-0812">Transmembrane</keyword>
<gene>
    <name evidence="12" type="ORF">CGS50_007830</name>
</gene>
<dbReference type="RefSeq" id="WP_097781471.1">
    <property type="nucleotide sequence ID" value="NZ_NMTS02000056.1"/>
</dbReference>
<dbReference type="PANTHER" id="PTHR33989">
    <property type="match status" value="1"/>
</dbReference>
<keyword evidence="4 9" id="KW-0762">Sugar transport</keyword>
<protein>
    <recommendedName>
        <fullName evidence="9">Permease IIC component</fullName>
    </recommendedName>
</protein>
<dbReference type="PROSITE" id="PS51257">
    <property type="entry name" value="PROKAR_LIPOPROTEIN"/>
    <property type="match status" value="1"/>
</dbReference>
<evidence type="ECO:0000256" key="8">
    <source>
        <dbReference type="ARBA" id="ARBA00023136"/>
    </source>
</evidence>
<feature type="transmembrane region" description="Helical" evidence="10">
    <location>
        <begin position="335"/>
        <end position="353"/>
    </location>
</feature>
<evidence type="ECO:0000259" key="11">
    <source>
        <dbReference type="PROSITE" id="PS51105"/>
    </source>
</evidence>
<accession>A0A2J4JMF2</accession>
<dbReference type="PANTHER" id="PTHR33989:SF8">
    <property type="entry name" value="PERMEASE IIC COMPONENT"/>
    <property type="match status" value="1"/>
</dbReference>
<keyword evidence="3 9" id="KW-1003">Cell membrane</keyword>
<comment type="function">
    <text evidence="9">The phosphoenolpyruvate-dependent sugar phosphotransferase system (PTS), a major carbohydrate active -transport system, catalyzes the phosphorylation of incoming sugar substrates concomitant with their translocation across the cell membrane.</text>
</comment>
<feature type="transmembrane region" description="Helical" evidence="10">
    <location>
        <begin position="21"/>
        <end position="46"/>
    </location>
</feature>
<feature type="transmembrane region" description="Helical" evidence="10">
    <location>
        <begin position="169"/>
        <end position="193"/>
    </location>
</feature>
<feature type="transmembrane region" description="Helical" evidence="10">
    <location>
        <begin position="99"/>
        <end position="117"/>
    </location>
</feature>
<feature type="transmembrane region" description="Helical" evidence="10">
    <location>
        <begin position="383"/>
        <end position="402"/>
    </location>
</feature>
<feature type="transmembrane region" description="Helical" evidence="10">
    <location>
        <begin position="273"/>
        <end position="297"/>
    </location>
</feature>
<feature type="domain" description="PTS EIIC type-3" evidence="11">
    <location>
        <begin position="6"/>
        <end position="401"/>
    </location>
</feature>
<evidence type="ECO:0000256" key="10">
    <source>
        <dbReference type="SAM" id="Phobius"/>
    </source>
</evidence>
<dbReference type="Pfam" id="PF02378">
    <property type="entry name" value="PTS_EIIC"/>
    <property type="match status" value="1"/>
</dbReference>
<organism evidence="12 13">
    <name type="scientific">Faecalibacterium prausnitzii</name>
    <dbReference type="NCBI Taxonomy" id="853"/>
    <lineage>
        <taxon>Bacteria</taxon>
        <taxon>Bacillati</taxon>
        <taxon>Bacillota</taxon>
        <taxon>Clostridia</taxon>
        <taxon>Eubacteriales</taxon>
        <taxon>Oscillospiraceae</taxon>
        <taxon>Faecalibacterium</taxon>
    </lineage>
</organism>
<dbReference type="EMBL" id="NMTS02000056">
    <property type="protein sequence ID" value="PLK29037.1"/>
    <property type="molecule type" value="Genomic_DNA"/>
</dbReference>
<feature type="transmembrane region" description="Helical" evidence="10">
    <location>
        <begin position="234"/>
        <end position="253"/>
    </location>
</feature>